<proteinExistence type="predicted"/>
<sequence length="240" mass="25659">MIQKICVMTDGDNISAKYAADILKAANTEGQLIACRVYTDATKANGWASTPGYRLVHSGAGKNAADILMALDAVDLCLTKNVMTFLIASSDGDFTHLATRLREYGAKVVGIGEAKAPAVYRAACSKFLEMKPIAPAVTVTAPPQAPKPKKVAATPQLSLLDSQIHRLIQESPQGPGEMTYGAFCGLMRATYDITPKDLSETDWRSYLQSRPKLYFVSPKGAEAVVRLTSKPLPNAAHSAG</sequence>
<dbReference type="EMBL" id="RRAZ01000004">
    <property type="protein sequence ID" value="RRH77306.1"/>
    <property type="molecule type" value="Genomic_DNA"/>
</dbReference>
<evidence type="ECO:0000313" key="2">
    <source>
        <dbReference type="EMBL" id="RRH77306.1"/>
    </source>
</evidence>
<dbReference type="PANTHER" id="PTHR35811:SF1">
    <property type="entry name" value="HTH OST-TYPE DOMAIN-CONTAINING PROTEIN"/>
    <property type="match status" value="1"/>
</dbReference>
<dbReference type="Gene3D" id="3.40.50.1010">
    <property type="entry name" value="5'-nuclease"/>
    <property type="match status" value="1"/>
</dbReference>
<evidence type="ECO:0000259" key="1">
    <source>
        <dbReference type="Pfam" id="PF01936"/>
    </source>
</evidence>
<dbReference type="Proteomes" id="UP000282125">
    <property type="component" value="Unassembled WGS sequence"/>
</dbReference>
<organism evidence="2 3">
    <name type="scientific">Falsigemmobacter faecalis</name>
    <dbReference type="NCBI Taxonomy" id="2488730"/>
    <lineage>
        <taxon>Bacteria</taxon>
        <taxon>Pseudomonadati</taxon>
        <taxon>Pseudomonadota</taxon>
        <taxon>Alphaproteobacteria</taxon>
        <taxon>Rhodobacterales</taxon>
        <taxon>Paracoccaceae</taxon>
        <taxon>Falsigemmobacter</taxon>
    </lineage>
</organism>
<keyword evidence="3" id="KW-1185">Reference proteome</keyword>
<dbReference type="CDD" id="cd11297">
    <property type="entry name" value="PIN_LabA-like_N_1"/>
    <property type="match status" value="1"/>
</dbReference>
<dbReference type="GO" id="GO:0004540">
    <property type="term" value="F:RNA nuclease activity"/>
    <property type="evidence" value="ECO:0007669"/>
    <property type="project" value="InterPro"/>
</dbReference>
<dbReference type="PANTHER" id="PTHR35811">
    <property type="entry name" value="SLR1870 PROTEIN"/>
    <property type="match status" value="1"/>
</dbReference>
<name>A0A3P3DU80_9RHOB</name>
<protein>
    <submittedName>
        <fullName evidence="2">NYN domain-containing protein</fullName>
    </submittedName>
</protein>
<dbReference type="OrthoDB" id="9783963at2"/>
<evidence type="ECO:0000313" key="3">
    <source>
        <dbReference type="Proteomes" id="UP000282125"/>
    </source>
</evidence>
<reference evidence="2 3" key="1">
    <citation type="submission" date="2018-11" db="EMBL/GenBank/DDBJ databases">
        <title>Gemmobacter sp. nov., YIM 102744-1 draft genome.</title>
        <authorList>
            <person name="Li G."/>
            <person name="Jiang Y."/>
        </authorList>
    </citation>
    <scope>NUCLEOTIDE SEQUENCE [LARGE SCALE GENOMIC DNA]</scope>
    <source>
        <strain evidence="2 3">YIM 102744-1</strain>
    </source>
</reference>
<dbReference type="InterPro" id="IPR021139">
    <property type="entry name" value="NYN"/>
</dbReference>
<comment type="caution">
    <text evidence="2">The sequence shown here is derived from an EMBL/GenBank/DDBJ whole genome shotgun (WGS) entry which is preliminary data.</text>
</comment>
<feature type="domain" description="NYN" evidence="1">
    <location>
        <begin position="4"/>
        <end position="129"/>
    </location>
</feature>
<accession>A0A3P3DU80</accession>
<dbReference type="RefSeq" id="WP_124963661.1">
    <property type="nucleotide sequence ID" value="NZ_RRAZ01000004.1"/>
</dbReference>
<dbReference type="Pfam" id="PF01936">
    <property type="entry name" value="NYN"/>
    <property type="match status" value="1"/>
</dbReference>
<gene>
    <name evidence="2" type="ORF">EG244_03680</name>
</gene>
<dbReference type="AlphaFoldDB" id="A0A3P3DU80"/>